<keyword evidence="1" id="KW-1133">Transmembrane helix</keyword>
<keyword evidence="1" id="KW-0472">Membrane</keyword>
<dbReference type="OrthoDB" id="9049811at2"/>
<feature type="transmembrane region" description="Helical" evidence="1">
    <location>
        <begin position="205"/>
        <end position="224"/>
    </location>
</feature>
<feature type="transmembrane region" description="Helical" evidence="1">
    <location>
        <begin position="131"/>
        <end position="154"/>
    </location>
</feature>
<feature type="transmembrane region" description="Helical" evidence="1">
    <location>
        <begin position="261"/>
        <end position="278"/>
    </location>
</feature>
<dbReference type="AlphaFoldDB" id="A0A4R3LJS5"/>
<evidence type="ECO:0000313" key="2">
    <source>
        <dbReference type="EMBL" id="TCT00424.1"/>
    </source>
</evidence>
<feature type="transmembrane region" description="Helical" evidence="1">
    <location>
        <begin position="381"/>
        <end position="405"/>
    </location>
</feature>
<feature type="transmembrane region" description="Helical" evidence="1">
    <location>
        <begin position="166"/>
        <end position="193"/>
    </location>
</feature>
<sequence length="502" mass="56485">MALQRRPDSGFWERFLFILFVAASIIPIWLPHYLPLVDIPQHAAQVASFRELIAGNPFLAENLTVNWFTPYLTGYLLLYVLSSILPVVIALKVLVSLAVAGVPMATGLLLRSLGADVRLRWLAIPASYSFAVYWGFLSYIVAVPLAILLIALTVRFERSPSLRFGLAVSAFAAFLFFSHVVAFGFASAVSVAYLLAMNIRRPRRFLVLTTPFFIVLPVVLVWLFRLLQSESAVQASGIEWGSLSERMTVLFAQVAGMDGKGYLLSVLLLGCVALLPYLSGCRISRRPERWAPLLVGVTIFVAFPSVALNTYFLHHRLAVFLVPLWLVIWDPPRKAKVFPLVIASFAIGSWIAFNVSRFNEFSRLSNSFENVMESAEPGKKMAGLLVCNSVTVFANPVFLHFVAWYQAEKKGLADMSFATTHPSLVRYRDMDKARVRDHALWYPLEFDWKAHGGETYDYYLVCAPDDLLKQIFGDHFDALNVKAVDRPWWLFARKERNSGDSQ</sequence>
<accession>A0A4R3LJS5</accession>
<reference evidence="2 3" key="1">
    <citation type="submission" date="2019-03" db="EMBL/GenBank/DDBJ databases">
        <title>Genomic Encyclopedia of Type Strains, Phase IV (KMG-IV): sequencing the most valuable type-strain genomes for metagenomic binning, comparative biology and taxonomic classification.</title>
        <authorList>
            <person name="Goeker M."/>
        </authorList>
    </citation>
    <scope>NUCLEOTIDE SEQUENCE [LARGE SCALE GENOMIC DNA]</scope>
    <source>
        <strain evidence="2 3">DSM 21944</strain>
    </source>
</reference>
<evidence type="ECO:0000313" key="3">
    <source>
        <dbReference type="Proteomes" id="UP000294599"/>
    </source>
</evidence>
<protein>
    <recommendedName>
        <fullName evidence="4">Glycosyltransferase RgtA/B/C/D-like domain-containing protein</fullName>
    </recommendedName>
</protein>
<feature type="transmembrane region" description="Helical" evidence="1">
    <location>
        <begin position="337"/>
        <end position="355"/>
    </location>
</feature>
<keyword evidence="3" id="KW-1185">Reference proteome</keyword>
<evidence type="ECO:0000256" key="1">
    <source>
        <dbReference type="SAM" id="Phobius"/>
    </source>
</evidence>
<feature type="transmembrane region" description="Helical" evidence="1">
    <location>
        <begin position="12"/>
        <end position="30"/>
    </location>
</feature>
<gene>
    <name evidence="2" type="ORF">EDC25_103192</name>
</gene>
<name>A0A4R3LJS5_9GAMM</name>
<proteinExistence type="predicted"/>
<dbReference type="EMBL" id="SMAF01000003">
    <property type="protein sequence ID" value="TCT00424.1"/>
    <property type="molecule type" value="Genomic_DNA"/>
</dbReference>
<comment type="caution">
    <text evidence="2">The sequence shown here is derived from an EMBL/GenBank/DDBJ whole genome shotgun (WGS) entry which is preliminary data.</text>
</comment>
<dbReference type="Proteomes" id="UP000294599">
    <property type="component" value="Unassembled WGS sequence"/>
</dbReference>
<evidence type="ECO:0008006" key="4">
    <source>
        <dbReference type="Google" id="ProtNLM"/>
    </source>
</evidence>
<feature type="transmembrane region" description="Helical" evidence="1">
    <location>
        <begin position="290"/>
        <end position="307"/>
    </location>
</feature>
<feature type="transmembrane region" description="Helical" evidence="1">
    <location>
        <begin position="77"/>
        <end position="110"/>
    </location>
</feature>
<organism evidence="2 3">
    <name type="scientific">Pseudofulvimonas gallinarii</name>
    <dbReference type="NCBI Taxonomy" id="634155"/>
    <lineage>
        <taxon>Bacteria</taxon>
        <taxon>Pseudomonadati</taxon>
        <taxon>Pseudomonadota</taxon>
        <taxon>Gammaproteobacteria</taxon>
        <taxon>Lysobacterales</taxon>
        <taxon>Rhodanobacteraceae</taxon>
        <taxon>Pseudofulvimonas</taxon>
    </lineage>
</organism>
<dbReference type="RefSeq" id="WP_123522457.1">
    <property type="nucleotide sequence ID" value="NZ_JBHLWF010000020.1"/>
</dbReference>
<keyword evidence="1" id="KW-0812">Transmembrane</keyword>